<sequence>MPELGDEMSEHFRGVLADVVDGQAWAGYAGPAVSVRKRGQRQRLRHRALTATGAAAAVVAVAAAGTGLAGGGSNRTEGPASVPGTVQTTPLKSPVPTGSGPYVDLAKGLLRPDDLGSGFTAMAVQPMRPAFDRALCAQFNPITTAGTPIHQELDGLDTDNVRLMTGETVFQFADPGRAHDAYRSAYSSAQASSCHRVAGQPDPVFQDVPGVGDGAFVFQQPWGMSSDRQWIAFSLVGSVLIEYDVMPGSDKGLKTLPDGWLTGVLQKAVSRVRSAPSVDQPQNLPLPTPQQPPSGVTEPSPTPLPVSEPVDGYLFAPADLGKGFGADKGEAWHDKRAIPASTSVDGMMYRATITGGDGEFMVNERVYRFADASAARAGLAAYDQFQGPSLGSPQPLAGFGDKAWIKHWKDQQGGVTVAVQVGDKVLTFDVLAGGASADQPIPGGDAWVQQIAHTALQRLAAAK</sequence>
<dbReference type="RefSeq" id="WP_344657867.1">
    <property type="nucleotide sequence ID" value="NZ_BAAAQM010000016.1"/>
</dbReference>
<proteinExistence type="predicted"/>
<dbReference type="EMBL" id="BAAAQM010000016">
    <property type="protein sequence ID" value="GAA1970878.1"/>
    <property type="molecule type" value="Genomic_DNA"/>
</dbReference>
<protein>
    <recommendedName>
        <fullName evidence="4">PknH-like extracellular domain-containing protein</fullName>
    </recommendedName>
</protein>
<feature type="region of interest" description="Disordered" evidence="1">
    <location>
        <begin position="68"/>
        <end position="98"/>
    </location>
</feature>
<comment type="caution">
    <text evidence="2">The sequence shown here is derived from an EMBL/GenBank/DDBJ whole genome shotgun (WGS) entry which is preliminary data.</text>
</comment>
<keyword evidence="3" id="KW-1185">Reference proteome</keyword>
<evidence type="ECO:0000313" key="2">
    <source>
        <dbReference type="EMBL" id="GAA1970878.1"/>
    </source>
</evidence>
<gene>
    <name evidence="2" type="ORF">GCM10009838_32620</name>
</gene>
<accession>A0ABP5CY06</accession>
<name>A0ABP5CY06_9ACTN</name>
<dbReference type="Proteomes" id="UP001499854">
    <property type="component" value="Unassembled WGS sequence"/>
</dbReference>
<reference evidence="3" key="1">
    <citation type="journal article" date="2019" name="Int. J. Syst. Evol. Microbiol.">
        <title>The Global Catalogue of Microorganisms (GCM) 10K type strain sequencing project: providing services to taxonomists for standard genome sequencing and annotation.</title>
        <authorList>
            <consortium name="The Broad Institute Genomics Platform"/>
            <consortium name="The Broad Institute Genome Sequencing Center for Infectious Disease"/>
            <person name="Wu L."/>
            <person name="Ma J."/>
        </authorList>
    </citation>
    <scope>NUCLEOTIDE SEQUENCE [LARGE SCALE GENOMIC DNA]</scope>
    <source>
        <strain evidence="3">JCM 16013</strain>
    </source>
</reference>
<feature type="region of interest" description="Disordered" evidence="1">
    <location>
        <begin position="272"/>
        <end position="307"/>
    </location>
</feature>
<evidence type="ECO:0000256" key="1">
    <source>
        <dbReference type="SAM" id="MobiDB-lite"/>
    </source>
</evidence>
<evidence type="ECO:0000313" key="3">
    <source>
        <dbReference type="Proteomes" id="UP001499854"/>
    </source>
</evidence>
<organism evidence="2 3">
    <name type="scientific">Catenulispora subtropica</name>
    <dbReference type="NCBI Taxonomy" id="450798"/>
    <lineage>
        <taxon>Bacteria</taxon>
        <taxon>Bacillati</taxon>
        <taxon>Actinomycetota</taxon>
        <taxon>Actinomycetes</taxon>
        <taxon>Catenulisporales</taxon>
        <taxon>Catenulisporaceae</taxon>
        <taxon>Catenulispora</taxon>
    </lineage>
</organism>
<evidence type="ECO:0008006" key="4">
    <source>
        <dbReference type="Google" id="ProtNLM"/>
    </source>
</evidence>